<feature type="compositionally biased region" description="Basic and acidic residues" evidence="3">
    <location>
        <begin position="118"/>
        <end position="131"/>
    </location>
</feature>
<dbReference type="InterPro" id="IPR052558">
    <property type="entry name" value="Siderophore_Hydrolase_D"/>
</dbReference>
<comment type="caution">
    <text evidence="4">The sequence shown here is derived from an EMBL/GenBank/DDBJ whole genome shotgun (WGS) entry which is preliminary data.</text>
</comment>
<protein>
    <recommendedName>
        <fullName evidence="6">Siderophore esterase IroE-like protein</fullName>
    </recommendedName>
</protein>
<evidence type="ECO:0000256" key="3">
    <source>
        <dbReference type="SAM" id="MobiDB-lite"/>
    </source>
</evidence>
<proteinExistence type="inferred from homology"/>
<dbReference type="Gene3D" id="3.40.50.1820">
    <property type="entry name" value="alpha/beta hydrolase"/>
    <property type="match status" value="1"/>
</dbReference>
<dbReference type="EMBL" id="CAWUOM010000001">
    <property type="protein sequence ID" value="CAK7262466.1"/>
    <property type="molecule type" value="Genomic_DNA"/>
</dbReference>
<evidence type="ECO:0000256" key="2">
    <source>
        <dbReference type="ARBA" id="ARBA00022801"/>
    </source>
</evidence>
<evidence type="ECO:0000313" key="4">
    <source>
        <dbReference type="EMBL" id="CAK7262466.1"/>
    </source>
</evidence>
<feature type="region of interest" description="Disordered" evidence="3">
    <location>
        <begin position="111"/>
        <end position="131"/>
    </location>
</feature>
<dbReference type="PANTHER" id="PTHR40841:SF2">
    <property type="entry name" value="SIDEROPHORE-DEGRADING ESTERASE (EUROFUNG)"/>
    <property type="match status" value="1"/>
</dbReference>
<reference evidence="4 5" key="1">
    <citation type="submission" date="2024-01" db="EMBL/GenBank/DDBJ databases">
        <authorList>
            <person name="Allen C."/>
            <person name="Tagirdzhanova G."/>
        </authorList>
    </citation>
    <scope>NUCLEOTIDE SEQUENCE [LARGE SCALE GENOMIC DNA]</scope>
    <source>
        <strain evidence="4 5">CBS 573.63</strain>
    </source>
</reference>
<keyword evidence="2" id="KW-0378">Hydrolase</keyword>
<gene>
    <name evidence="4" type="ORF">SEPCBS57363_000054</name>
</gene>
<dbReference type="InterPro" id="IPR029058">
    <property type="entry name" value="AB_hydrolase_fold"/>
</dbReference>
<comment type="similarity">
    <text evidence="1">Belongs to the esterase D family.</text>
</comment>
<evidence type="ECO:0000256" key="1">
    <source>
        <dbReference type="ARBA" id="ARBA00005622"/>
    </source>
</evidence>
<dbReference type="PANTHER" id="PTHR40841">
    <property type="entry name" value="SIDEROPHORE TRIACETYLFUSARININE C ESTERASE"/>
    <property type="match status" value="1"/>
</dbReference>
<keyword evidence="5" id="KW-1185">Reference proteome</keyword>
<accession>A0ABP0D4D2</accession>
<name>A0ABP0D4D2_9PEZI</name>
<evidence type="ECO:0000313" key="5">
    <source>
        <dbReference type="Proteomes" id="UP001642501"/>
    </source>
</evidence>
<dbReference type="InterPro" id="IPR000801">
    <property type="entry name" value="Esterase-like"/>
</dbReference>
<evidence type="ECO:0008006" key="6">
    <source>
        <dbReference type="Google" id="ProtNLM"/>
    </source>
</evidence>
<sequence>MTLLPANTQFGVPNSLQRLIDTEHGVLQIMVSWPLGWKDNGMPADDKENVSDVSVIYVLDGDAYFLAATDIVRRQQYTARKKAIIVGIGYPGHDAVYVPARRFFDLSPPASKGVPRWPAKDADGNEEKDEHGNTKYWELGGAAHFQQTLVNKIMPALAHDMLPGLPWDSMRKVLYGHSFGGLFTLYSLFTNPGLFDVYIAASPSIWFNDKALVDEQEQHFMQWTPPDTESKKPLLYITSGTAEEDDVFRKPGETDEKLKVRRGFLERNRINTNAREMAKRLDASGKLGQVWLQEFSLEDHASAAVVGLQRGLNKLIGEWWEGK</sequence>
<dbReference type="Proteomes" id="UP001642501">
    <property type="component" value="Unassembled WGS sequence"/>
</dbReference>
<organism evidence="4 5">
    <name type="scientific">Sporothrix epigloea</name>
    <dbReference type="NCBI Taxonomy" id="1892477"/>
    <lineage>
        <taxon>Eukaryota</taxon>
        <taxon>Fungi</taxon>
        <taxon>Dikarya</taxon>
        <taxon>Ascomycota</taxon>
        <taxon>Pezizomycotina</taxon>
        <taxon>Sordariomycetes</taxon>
        <taxon>Sordariomycetidae</taxon>
        <taxon>Ophiostomatales</taxon>
        <taxon>Ophiostomataceae</taxon>
        <taxon>Sporothrix</taxon>
    </lineage>
</organism>
<dbReference type="Pfam" id="PF00756">
    <property type="entry name" value="Esterase"/>
    <property type="match status" value="1"/>
</dbReference>
<dbReference type="SUPFAM" id="SSF53474">
    <property type="entry name" value="alpha/beta-Hydrolases"/>
    <property type="match status" value="1"/>
</dbReference>